<dbReference type="GO" id="GO:0043565">
    <property type="term" value="F:sequence-specific DNA binding"/>
    <property type="evidence" value="ECO:0007669"/>
    <property type="project" value="InterPro"/>
</dbReference>
<dbReference type="InterPro" id="IPR009057">
    <property type="entry name" value="Homeodomain-like_sf"/>
</dbReference>
<evidence type="ECO:0000256" key="4">
    <source>
        <dbReference type="SAM" id="MobiDB-lite"/>
    </source>
</evidence>
<dbReference type="Proteomes" id="UP000264120">
    <property type="component" value="Plasmid unnamed1"/>
</dbReference>
<dbReference type="GO" id="GO:0003700">
    <property type="term" value="F:DNA-binding transcription factor activity"/>
    <property type="evidence" value="ECO:0007669"/>
    <property type="project" value="InterPro"/>
</dbReference>
<dbReference type="InterPro" id="IPR018060">
    <property type="entry name" value="HTH_AraC"/>
</dbReference>
<dbReference type="SMART" id="SM00342">
    <property type="entry name" value="HTH_ARAC"/>
    <property type="match status" value="1"/>
</dbReference>
<reference evidence="5 6" key="1">
    <citation type="submission" date="2017-08" db="EMBL/GenBank/DDBJ databases">
        <title>Complete genome sequence of Gluconacetobacter saccharivorans CV1 isolated from Fermented Vinegar.</title>
        <authorList>
            <person name="Kim S.-Y."/>
        </authorList>
    </citation>
    <scope>NUCLEOTIDE SEQUENCE [LARGE SCALE GENOMIC DNA]</scope>
    <source>
        <strain evidence="5 6">CV1</strain>
        <plasmid evidence="5 6">unnamed1</plasmid>
    </source>
</reference>
<protein>
    <submittedName>
        <fullName evidence="5">HTH-type transcriptional activator Btr</fullName>
    </submittedName>
</protein>
<dbReference type="AlphaFoldDB" id="A0A347WG87"/>
<proteinExistence type="predicted"/>
<evidence type="ECO:0000256" key="1">
    <source>
        <dbReference type="ARBA" id="ARBA00023015"/>
    </source>
</evidence>
<feature type="compositionally biased region" description="Basic residues" evidence="4">
    <location>
        <begin position="245"/>
        <end position="254"/>
    </location>
</feature>
<dbReference type="GeneID" id="39470829"/>
<evidence type="ECO:0000313" key="5">
    <source>
        <dbReference type="EMBL" id="AXY23880.1"/>
    </source>
</evidence>
<keyword evidence="1" id="KW-0805">Transcription regulation</keyword>
<accession>A0A347WG87</accession>
<dbReference type="Gene3D" id="1.10.10.60">
    <property type="entry name" value="Homeodomain-like"/>
    <property type="match status" value="1"/>
</dbReference>
<dbReference type="OrthoDB" id="110167at2"/>
<evidence type="ECO:0000256" key="2">
    <source>
        <dbReference type="ARBA" id="ARBA00023125"/>
    </source>
</evidence>
<dbReference type="RefSeq" id="WP_118963795.1">
    <property type="nucleotide sequence ID" value="NZ_CALCQY010000042.1"/>
</dbReference>
<feature type="region of interest" description="Disordered" evidence="4">
    <location>
        <begin position="245"/>
        <end position="285"/>
    </location>
</feature>
<keyword evidence="3" id="KW-0804">Transcription</keyword>
<dbReference type="SUPFAM" id="SSF46689">
    <property type="entry name" value="Homeodomain-like"/>
    <property type="match status" value="2"/>
</dbReference>
<dbReference type="KEGG" id="ksc:CD178_03136"/>
<keyword evidence="5" id="KW-0614">Plasmid</keyword>
<name>A0A347WG87_9PROT</name>
<sequence length="285" mass="31280">MLSFLNRGATFSFGEIGYPRGGEFRVAGQPYAWILLLETGSMRTLVDGREHGLVAGECGLFVNWAGRSSSYAPGSHVCWCETPLPVDDRGNTGMIAQSMPATPRLRALFREGLGCGLASSPSTDMLRNALGEALFAAWQFETVRDARPVLPEGLVKVHAFVEAHYFEPLDLARLAAVWGVTPPHLVASFRRHFGTTPMRHVWNVRTQAAIRMILRTDMPLATIAELCGYGSPFHLSRLVRRMTGHSPRGLRQRGTHQPGSVEAGHGLRTRNNALPDSAEDQSHDP</sequence>
<evidence type="ECO:0000313" key="6">
    <source>
        <dbReference type="Proteomes" id="UP000264120"/>
    </source>
</evidence>
<evidence type="ECO:0000256" key="3">
    <source>
        <dbReference type="ARBA" id="ARBA00023163"/>
    </source>
</evidence>
<gene>
    <name evidence="5" type="primary">btr</name>
    <name evidence="5" type="ORF">CD178_03136</name>
</gene>
<dbReference type="PANTHER" id="PTHR46796">
    <property type="entry name" value="HTH-TYPE TRANSCRIPTIONAL ACTIVATOR RHAS-RELATED"/>
    <property type="match status" value="1"/>
</dbReference>
<dbReference type="EMBL" id="CP023037">
    <property type="protein sequence ID" value="AXY23880.1"/>
    <property type="molecule type" value="Genomic_DNA"/>
</dbReference>
<dbReference type="InterPro" id="IPR050204">
    <property type="entry name" value="AraC_XylS_family_regulators"/>
</dbReference>
<geneLocation type="plasmid" evidence="5 6">
    <name>unnamed1</name>
</geneLocation>
<dbReference type="Pfam" id="PF12833">
    <property type="entry name" value="HTH_18"/>
    <property type="match status" value="1"/>
</dbReference>
<keyword evidence="6" id="KW-1185">Reference proteome</keyword>
<dbReference type="PROSITE" id="PS01124">
    <property type="entry name" value="HTH_ARAC_FAMILY_2"/>
    <property type="match status" value="1"/>
</dbReference>
<keyword evidence="2" id="KW-0238">DNA-binding</keyword>
<organism evidence="5 6">
    <name type="scientific">Komagataeibacter saccharivorans</name>
    <dbReference type="NCBI Taxonomy" id="265959"/>
    <lineage>
        <taxon>Bacteria</taxon>
        <taxon>Pseudomonadati</taxon>
        <taxon>Pseudomonadota</taxon>
        <taxon>Alphaproteobacteria</taxon>
        <taxon>Acetobacterales</taxon>
        <taxon>Acetobacteraceae</taxon>
        <taxon>Komagataeibacter</taxon>
    </lineage>
</organism>